<dbReference type="OrthoDB" id="384737at2"/>
<reference evidence="1 2" key="1">
    <citation type="submission" date="2014-06" db="EMBL/GenBank/DDBJ databases">
        <title>Draft genome sequence of Bacillus manliponensis JCM 15802 (MCCC 1A00708).</title>
        <authorList>
            <person name="Lai Q."/>
            <person name="Liu Y."/>
            <person name="Shao Z."/>
        </authorList>
    </citation>
    <scope>NUCLEOTIDE SEQUENCE [LARGE SCALE GENOMIC DNA]</scope>
    <source>
        <strain evidence="1 2">JCM 15802</strain>
    </source>
</reference>
<dbReference type="SUPFAM" id="SSF48403">
    <property type="entry name" value="Ankyrin repeat"/>
    <property type="match status" value="1"/>
</dbReference>
<sequence length="133" mass="14459">MQKERIANELVRSFVIAAHGNLEQVQELLAEEPGLLHASYNWGGEDWESGLGAAAHVGRKDIATYLLQKGAKIDIFAAAMLGQLELVKSILQVQPEATHKSGPHGISLLQHARMGGEDAQHVYNYLLGILQPA</sequence>
<dbReference type="Proteomes" id="UP000027822">
    <property type="component" value="Unassembled WGS sequence"/>
</dbReference>
<proteinExistence type="predicted"/>
<keyword evidence="2" id="KW-1185">Reference proteome</keyword>
<accession>A0A073JZ40</accession>
<name>A0A073JZ40_9BACI</name>
<organism evidence="1 2">
    <name type="scientific">Bacillus manliponensis</name>
    <dbReference type="NCBI Taxonomy" id="574376"/>
    <lineage>
        <taxon>Bacteria</taxon>
        <taxon>Bacillati</taxon>
        <taxon>Bacillota</taxon>
        <taxon>Bacilli</taxon>
        <taxon>Bacillales</taxon>
        <taxon>Bacillaceae</taxon>
        <taxon>Bacillus</taxon>
        <taxon>Bacillus cereus group</taxon>
    </lineage>
</organism>
<dbReference type="STRING" id="574376.BAMA_21835"/>
<dbReference type="InterPro" id="IPR036770">
    <property type="entry name" value="Ankyrin_rpt-contain_sf"/>
</dbReference>
<comment type="caution">
    <text evidence="1">The sequence shown here is derived from an EMBL/GenBank/DDBJ whole genome shotgun (WGS) entry which is preliminary data.</text>
</comment>
<protein>
    <submittedName>
        <fullName evidence="1">Ankyrin</fullName>
    </submittedName>
</protein>
<evidence type="ECO:0000313" key="2">
    <source>
        <dbReference type="Proteomes" id="UP000027822"/>
    </source>
</evidence>
<dbReference type="Gene3D" id="1.25.40.20">
    <property type="entry name" value="Ankyrin repeat-containing domain"/>
    <property type="match status" value="1"/>
</dbReference>
<dbReference type="AlphaFoldDB" id="A0A073JZ40"/>
<gene>
    <name evidence="1" type="ORF">BAMA_21835</name>
</gene>
<dbReference type="EMBL" id="JOTN01000007">
    <property type="protein sequence ID" value="KEK19437.1"/>
    <property type="molecule type" value="Genomic_DNA"/>
</dbReference>
<dbReference type="RefSeq" id="WP_034638733.1">
    <property type="nucleotide sequence ID" value="NZ_CBCSJC010000005.1"/>
</dbReference>
<dbReference type="eggNOG" id="COG1053">
    <property type="taxonomic scope" value="Bacteria"/>
</dbReference>
<evidence type="ECO:0000313" key="1">
    <source>
        <dbReference type="EMBL" id="KEK19437.1"/>
    </source>
</evidence>